<comment type="caution">
    <text evidence="1">The sequence shown here is derived from an EMBL/GenBank/DDBJ whole genome shotgun (WGS) entry which is preliminary data.</text>
</comment>
<name>A0ABV6XDP0_9ACTN</name>
<gene>
    <name evidence="1" type="ORF">ACEZDB_37735</name>
</gene>
<dbReference type="EMBL" id="JBHEZY010000031">
    <property type="protein sequence ID" value="MFC1436392.1"/>
    <property type="molecule type" value="Genomic_DNA"/>
</dbReference>
<accession>A0ABV6XDP0</accession>
<reference evidence="1 2" key="1">
    <citation type="submission" date="2024-09" db="EMBL/GenBank/DDBJ databases">
        <authorList>
            <person name="Lee S.D."/>
        </authorList>
    </citation>
    <scope>NUCLEOTIDE SEQUENCE [LARGE SCALE GENOMIC DNA]</scope>
    <source>
        <strain evidence="1 2">N1-3</strain>
    </source>
</reference>
<evidence type="ECO:0008006" key="3">
    <source>
        <dbReference type="Google" id="ProtNLM"/>
    </source>
</evidence>
<dbReference type="Proteomes" id="UP001592530">
    <property type="component" value="Unassembled WGS sequence"/>
</dbReference>
<protein>
    <recommendedName>
        <fullName evidence="3">Chromosome partitioning protein</fullName>
    </recommendedName>
</protein>
<proteinExistence type="predicted"/>
<evidence type="ECO:0000313" key="1">
    <source>
        <dbReference type="EMBL" id="MFC1436392.1"/>
    </source>
</evidence>
<sequence length="147" mass="15716">MTGIEIAVGCVFAWAVRKARRVGGKADAEFDRALDAGLEQVHELVSRKLGDDSVLQRVREEAEAGQAELSPRTSQRLALALEEEAERDGGFALALQQAVDALPAATTEVLHVHNEIKDGSFQGLTIQAGKINRLAVTDPGPGQPPPR</sequence>
<evidence type="ECO:0000313" key="2">
    <source>
        <dbReference type="Proteomes" id="UP001592530"/>
    </source>
</evidence>
<dbReference type="RefSeq" id="WP_380560027.1">
    <property type="nucleotide sequence ID" value="NZ_JBHEZY010000031.1"/>
</dbReference>
<organism evidence="1 2">
    <name type="scientific">Streptacidiphilus alkalitolerans</name>
    <dbReference type="NCBI Taxonomy" id="3342712"/>
    <lineage>
        <taxon>Bacteria</taxon>
        <taxon>Bacillati</taxon>
        <taxon>Actinomycetota</taxon>
        <taxon>Actinomycetes</taxon>
        <taxon>Kitasatosporales</taxon>
        <taxon>Streptomycetaceae</taxon>
        <taxon>Streptacidiphilus</taxon>
    </lineage>
</organism>